<keyword evidence="7" id="KW-0067">ATP-binding</keyword>
<dbReference type="SUPFAM" id="SSF101386">
    <property type="entry name" value="all-alpha NTP pyrophosphatases"/>
    <property type="match status" value="1"/>
</dbReference>
<keyword evidence="8" id="KW-0368">Histidine biosynthesis</keyword>
<dbReference type="InterPro" id="IPR008179">
    <property type="entry name" value="HisE"/>
</dbReference>
<evidence type="ECO:0000256" key="3">
    <source>
        <dbReference type="ARBA" id="ARBA00012414"/>
    </source>
</evidence>
<dbReference type="GO" id="GO:0000105">
    <property type="term" value="P:L-histidine biosynthetic process"/>
    <property type="evidence" value="ECO:0007669"/>
    <property type="project" value="UniProtKB-KW"/>
</dbReference>
<keyword evidence="5" id="KW-0547">Nucleotide-binding</keyword>
<comment type="pathway">
    <text evidence="2">Amino-acid biosynthesis; L-histidine biosynthesis; L-histidine from 5-phospho-alpha-D-ribose 1-diphosphate: step 2/9.</text>
</comment>
<protein>
    <recommendedName>
        <fullName evidence="3">phosphoribosyl-ATP diphosphatase</fullName>
        <ecNumber evidence="3">3.6.1.31</ecNumber>
    </recommendedName>
</protein>
<dbReference type="NCBIfam" id="TIGR03188">
    <property type="entry name" value="histidine_hisI"/>
    <property type="match status" value="1"/>
</dbReference>
<evidence type="ECO:0000313" key="10">
    <source>
        <dbReference type="Proteomes" id="UP000604381"/>
    </source>
</evidence>
<evidence type="ECO:0000256" key="2">
    <source>
        <dbReference type="ARBA" id="ARBA00005204"/>
    </source>
</evidence>
<comment type="catalytic activity">
    <reaction evidence="1">
        <text>1-(5-phospho-beta-D-ribosyl)-ATP + H2O = 1-(5-phospho-beta-D-ribosyl)-5'-AMP + diphosphate + H(+)</text>
        <dbReference type="Rhea" id="RHEA:22828"/>
        <dbReference type="ChEBI" id="CHEBI:15377"/>
        <dbReference type="ChEBI" id="CHEBI:15378"/>
        <dbReference type="ChEBI" id="CHEBI:33019"/>
        <dbReference type="ChEBI" id="CHEBI:59457"/>
        <dbReference type="ChEBI" id="CHEBI:73183"/>
        <dbReference type="EC" id="3.6.1.31"/>
    </reaction>
</comment>
<dbReference type="Proteomes" id="UP000604381">
    <property type="component" value="Unassembled WGS sequence"/>
</dbReference>
<keyword evidence="10" id="KW-1185">Reference proteome</keyword>
<dbReference type="GO" id="GO:0005524">
    <property type="term" value="F:ATP binding"/>
    <property type="evidence" value="ECO:0007669"/>
    <property type="project" value="UniProtKB-KW"/>
</dbReference>
<evidence type="ECO:0000256" key="5">
    <source>
        <dbReference type="ARBA" id="ARBA00022741"/>
    </source>
</evidence>
<evidence type="ECO:0000313" key="9">
    <source>
        <dbReference type="EMBL" id="MBF2735478.1"/>
    </source>
</evidence>
<evidence type="ECO:0000256" key="6">
    <source>
        <dbReference type="ARBA" id="ARBA00022801"/>
    </source>
</evidence>
<reference evidence="9" key="1">
    <citation type="submission" date="2020-10" db="EMBL/GenBank/DDBJ databases">
        <title>An improved Amphimedon queenslandica hologenome assembly reveals how three proteobacterial symbionts can extend the metabolic phenotypic of their marine sponge host.</title>
        <authorList>
            <person name="Degnan B."/>
            <person name="Degnan S."/>
            <person name="Xiang X."/>
        </authorList>
    </citation>
    <scope>NUCLEOTIDE SEQUENCE</scope>
    <source>
        <strain evidence="9">AqS2</strain>
    </source>
</reference>
<dbReference type="GO" id="GO:0004636">
    <property type="term" value="F:phosphoribosyl-ATP diphosphatase activity"/>
    <property type="evidence" value="ECO:0007669"/>
    <property type="project" value="UniProtKB-EC"/>
</dbReference>
<sequence length="98" mass="10736">MMDVLAELEKAIAERRGAAPAESYVARMLQGPEQDLYRKLPEEATEVVLACQYEKDRVAEEVADLWFMSMLALAKNGVPLADVAAALAARRRQGTEAG</sequence>
<dbReference type="PANTHER" id="PTHR42945">
    <property type="entry name" value="HISTIDINE BIOSYNTHESIS BIFUNCTIONAL PROTEIN"/>
    <property type="match status" value="1"/>
</dbReference>
<dbReference type="AlphaFoldDB" id="A0A930UDC2"/>
<comment type="caution">
    <text evidence="9">The sequence shown here is derived from an EMBL/GenBank/DDBJ whole genome shotgun (WGS) entry which is preliminary data.</text>
</comment>
<dbReference type="EC" id="3.6.1.31" evidence="3"/>
<proteinExistence type="predicted"/>
<dbReference type="CDD" id="cd11534">
    <property type="entry name" value="NTP-PPase_HisIE_like"/>
    <property type="match status" value="1"/>
</dbReference>
<dbReference type="Gene3D" id="1.10.287.1080">
    <property type="entry name" value="MazG-like"/>
    <property type="match status" value="1"/>
</dbReference>
<dbReference type="InterPro" id="IPR021130">
    <property type="entry name" value="PRib-ATP_PPHydrolase-like"/>
</dbReference>
<dbReference type="EMBL" id="JADHEI010000033">
    <property type="protein sequence ID" value="MBF2735478.1"/>
    <property type="molecule type" value="Genomic_DNA"/>
</dbReference>
<evidence type="ECO:0000256" key="1">
    <source>
        <dbReference type="ARBA" id="ARBA00001460"/>
    </source>
</evidence>
<keyword evidence="4" id="KW-0028">Amino-acid biosynthesis</keyword>
<evidence type="ECO:0000256" key="4">
    <source>
        <dbReference type="ARBA" id="ARBA00022605"/>
    </source>
</evidence>
<organism evidence="9 10">
    <name type="scientific">Candidatus Amphirhobacter heronislandensis</name>
    <dbReference type="NCBI Taxonomy" id="1732024"/>
    <lineage>
        <taxon>Bacteria</taxon>
        <taxon>Pseudomonadati</taxon>
        <taxon>Pseudomonadota</taxon>
        <taxon>Gammaproteobacteria</taxon>
        <taxon>Candidatus Tethybacterales</taxon>
        <taxon>Candidatus Tethybacteraceae</taxon>
        <taxon>Candidatus Amphirhobacter</taxon>
    </lineage>
</organism>
<dbReference type="Pfam" id="PF01503">
    <property type="entry name" value="PRA-PH"/>
    <property type="match status" value="1"/>
</dbReference>
<name>A0A930UDC2_9GAMM</name>
<evidence type="ECO:0000256" key="8">
    <source>
        <dbReference type="ARBA" id="ARBA00023102"/>
    </source>
</evidence>
<accession>A0A930UDC2</accession>
<dbReference type="PANTHER" id="PTHR42945:SF1">
    <property type="entry name" value="HISTIDINE BIOSYNTHESIS BIFUNCTIONAL PROTEIN HIS7"/>
    <property type="match status" value="1"/>
</dbReference>
<gene>
    <name evidence="9" type="primary">hisE</name>
    <name evidence="9" type="ORF">ISN26_05305</name>
</gene>
<evidence type="ECO:0000256" key="7">
    <source>
        <dbReference type="ARBA" id="ARBA00022840"/>
    </source>
</evidence>
<keyword evidence="6 9" id="KW-0378">Hydrolase</keyword>